<comment type="similarity">
    <text evidence="1">Belongs to the bacterial sugar transferase family.</text>
</comment>
<evidence type="ECO:0000259" key="3">
    <source>
        <dbReference type="Pfam" id="PF02397"/>
    </source>
</evidence>
<feature type="domain" description="Bacterial sugar transferase" evidence="3">
    <location>
        <begin position="178"/>
        <end position="377"/>
    </location>
</feature>
<dbReference type="AlphaFoldDB" id="A0AAU7ZNE0"/>
<reference evidence="4" key="2">
    <citation type="journal article" date="2024" name="Environ. Microbiol.">
        <title>Genome analysis and description of Tunturibacter gen. nov. expands the diversity of Terriglobia in tundra soils.</title>
        <authorList>
            <person name="Messyasz A."/>
            <person name="Mannisto M.K."/>
            <person name="Kerkhof L.J."/>
            <person name="Haggblom M.M."/>
        </authorList>
    </citation>
    <scope>NUCLEOTIDE SEQUENCE</scope>
    <source>
        <strain evidence="4">X5P6</strain>
    </source>
</reference>
<dbReference type="KEGG" id="tpsc:RBB77_18685"/>
<dbReference type="PANTHER" id="PTHR30576:SF10">
    <property type="entry name" value="SLL5057 PROTEIN"/>
    <property type="match status" value="1"/>
</dbReference>
<dbReference type="EMBL" id="CP132942">
    <property type="protein sequence ID" value="XCB32448.1"/>
    <property type="molecule type" value="Genomic_DNA"/>
</dbReference>
<dbReference type="InterPro" id="IPR003362">
    <property type="entry name" value="Bact_transf"/>
</dbReference>
<gene>
    <name evidence="4" type="ORF">RBB77_18685</name>
</gene>
<dbReference type="RefSeq" id="WP_353063296.1">
    <property type="nucleotide sequence ID" value="NZ_CP132942.1"/>
</dbReference>
<name>A0AAU7ZNE0_9BACT</name>
<evidence type="ECO:0000256" key="2">
    <source>
        <dbReference type="SAM" id="Phobius"/>
    </source>
</evidence>
<dbReference type="PANTHER" id="PTHR30576">
    <property type="entry name" value="COLANIC BIOSYNTHESIS UDP-GLUCOSE LIPID CARRIER TRANSFERASE"/>
    <property type="match status" value="1"/>
</dbReference>
<reference evidence="4" key="1">
    <citation type="submission" date="2023-08" db="EMBL/GenBank/DDBJ databases">
        <authorList>
            <person name="Messyasz A."/>
            <person name="Mannisto M.K."/>
            <person name="Kerkhof L.J."/>
            <person name="Haggblom M."/>
        </authorList>
    </citation>
    <scope>NUCLEOTIDE SEQUENCE</scope>
    <source>
        <strain evidence="4">X5P6</strain>
    </source>
</reference>
<keyword evidence="2" id="KW-1133">Transmembrane helix</keyword>
<evidence type="ECO:0000256" key="1">
    <source>
        <dbReference type="ARBA" id="ARBA00006464"/>
    </source>
</evidence>
<accession>A0AAU7ZNE0</accession>
<sequence>MTLLRPDKDPNTANPLLEWPATGAREVLKEETFKRMIAVERKRTERSREPFLLMLLEGGNHQSSEKNGKALDNTLSVLPISIRETDVIGWYTDRTAVGVMFTGLSCTDKNSILSAIINKVSTTLRDQLTTDQFNQISISFHFFPDDWDQDNPGRPSNPSLYPDLLIPDKDRSSLLRIKQVMDFVGSSLMLMVCTPLLLMIAVAIKASSRGPVLFRQQRVGQYGRCFTFLKFRSMRADNDHSVHKEYATKLIAGQLEHRTSNGNADVYKMTNDPRITRLGKFLRRTSLDELPQLVNVLKGDMSLVGPRPAIPYELAAYQTWHRRRVLEVKPGITGLWQVTGRSTVKFDEMVRLDLRYATSWSPWLDIKILMRTPRAVIGGAGAH</sequence>
<protein>
    <submittedName>
        <fullName evidence="4">Sugar transferase</fullName>
        <ecNumber evidence="4">2.7.8.-</ecNumber>
    </submittedName>
</protein>
<dbReference type="Pfam" id="PF02397">
    <property type="entry name" value="Bac_transf"/>
    <property type="match status" value="1"/>
</dbReference>
<keyword evidence="2" id="KW-0812">Transmembrane</keyword>
<dbReference type="GO" id="GO:0016780">
    <property type="term" value="F:phosphotransferase activity, for other substituted phosphate groups"/>
    <property type="evidence" value="ECO:0007669"/>
    <property type="project" value="TreeGrafter"/>
</dbReference>
<keyword evidence="4" id="KW-0808">Transferase</keyword>
<evidence type="ECO:0000313" key="4">
    <source>
        <dbReference type="EMBL" id="XCB32448.1"/>
    </source>
</evidence>
<feature type="transmembrane region" description="Helical" evidence="2">
    <location>
        <begin position="180"/>
        <end position="204"/>
    </location>
</feature>
<dbReference type="EC" id="2.7.8.-" evidence="4"/>
<organism evidence="4">
    <name type="scientific">Tunturiibacter psychrotolerans</name>
    <dbReference type="NCBI Taxonomy" id="3069686"/>
    <lineage>
        <taxon>Bacteria</taxon>
        <taxon>Pseudomonadati</taxon>
        <taxon>Acidobacteriota</taxon>
        <taxon>Terriglobia</taxon>
        <taxon>Terriglobales</taxon>
        <taxon>Acidobacteriaceae</taxon>
        <taxon>Tunturiibacter</taxon>
    </lineage>
</organism>
<keyword evidence="2" id="KW-0472">Membrane</keyword>
<proteinExistence type="inferred from homology"/>